<dbReference type="HOGENOM" id="CLU_1280846_0_0_2"/>
<keyword evidence="1" id="KW-1133">Transmembrane helix</keyword>
<feature type="transmembrane region" description="Helical" evidence="1">
    <location>
        <begin position="79"/>
        <end position="98"/>
    </location>
</feature>
<reference evidence="2 3" key="1">
    <citation type="submission" date="2014-07" db="EMBL/GenBank/DDBJ databases">
        <title>Methanogenic archaea and the global carbon cycle.</title>
        <authorList>
            <person name="Henriksen J.R."/>
            <person name="Luke J."/>
            <person name="Reinhart S."/>
            <person name="Benedict M.N."/>
            <person name="Youngblut N.D."/>
            <person name="Metcalf M.E."/>
            <person name="Whitaker R.J."/>
            <person name="Metcalf W.W."/>
        </authorList>
    </citation>
    <scope>NUCLEOTIDE SEQUENCE [LARGE SCALE GENOMIC DNA]</scope>
    <source>
        <strain evidence="2 3">WWM610</strain>
    </source>
</reference>
<evidence type="ECO:0000256" key="1">
    <source>
        <dbReference type="SAM" id="Phobius"/>
    </source>
</evidence>
<feature type="transmembrane region" description="Helical" evidence="1">
    <location>
        <begin position="110"/>
        <end position="130"/>
    </location>
</feature>
<organism evidence="2 3">
    <name type="scientific">Methanosarcina mazei WWM610</name>
    <dbReference type="NCBI Taxonomy" id="1434117"/>
    <lineage>
        <taxon>Archaea</taxon>
        <taxon>Methanobacteriati</taxon>
        <taxon>Methanobacteriota</taxon>
        <taxon>Stenosarchaea group</taxon>
        <taxon>Methanomicrobia</taxon>
        <taxon>Methanosarcinales</taxon>
        <taxon>Methanosarcinaceae</taxon>
        <taxon>Methanosarcina</taxon>
    </lineage>
</organism>
<keyword evidence="1" id="KW-0472">Membrane</keyword>
<feature type="transmembrane region" description="Helical" evidence="1">
    <location>
        <begin position="12"/>
        <end position="33"/>
    </location>
</feature>
<feature type="transmembrane region" description="Helical" evidence="1">
    <location>
        <begin position="207"/>
        <end position="224"/>
    </location>
</feature>
<dbReference type="Proteomes" id="UP000033058">
    <property type="component" value="Chromosome"/>
</dbReference>
<keyword evidence="1" id="KW-0812">Transmembrane</keyword>
<accession>A0A0E3LFC7</accession>
<feature type="transmembrane region" description="Helical" evidence="1">
    <location>
        <begin position="169"/>
        <end position="192"/>
    </location>
</feature>
<proteinExistence type="predicted"/>
<dbReference type="PATRIC" id="fig|1434117.4.peg.1973"/>
<dbReference type="RefSeq" id="WP_011034987.1">
    <property type="nucleotide sequence ID" value="NZ_CP009509.1"/>
</dbReference>
<dbReference type="EMBL" id="CP009509">
    <property type="protein sequence ID" value="AKB40541.1"/>
    <property type="molecule type" value="Genomic_DNA"/>
</dbReference>
<evidence type="ECO:0000313" key="2">
    <source>
        <dbReference type="EMBL" id="AKB40541.1"/>
    </source>
</evidence>
<keyword evidence="2" id="KW-0418">Kinase</keyword>
<dbReference type="AlphaFoldDB" id="A0A0E3LFC7"/>
<evidence type="ECO:0000313" key="3">
    <source>
        <dbReference type="Proteomes" id="UP000033058"/>
    </source>
</evidence>
<dbReference type="GeneID" id="24851248"/>
<dbReference type="GO" id="GO:0016301">
    <property type="term" value="F:kinase activity"/>
    <property type="evidence" value="ECO:0007669"/>
    <property type="project" value="UniProtKB-KW"/>
</dbReference>
<keyword evidence="2" id="KW-0808">Transferase</keyword>
<protein>
    <submittedName>
        <fullName evidence="2">Phytol kinase</fullName>
    </submittedName>
</protein>
<gene>
    <name evidence="2" type="ORF">MSMAW_1550</name>
</gene>
<sequence>MQAVLQVPIESVYADLPVFVVLAVWNLFVLFVISKKVYEFSLKKGRSTSSSMYFSRKTIHFLAGGLTALLLPFFAREPILPALMALGLAFATYVPHKLNRRMYWFQDPENIYDVDFTLSWGLIIFLTWYIDKSFWLGVIPVLFMAFGDGITGIIRNLKYNKRTKAWEGTAGMLMLCIIIGAQMGIAGIIAGILCSFVERIENIDDNITVPAVSLFILVGAYYYFPSSTVSFY</sequence>
<name>A0A0E3LFC7_METMZ</name>
<feature type="transmembrane region" description="Helical" evidence="1">
    <location>
        <begin position="54"/>
        <end position="73"/>
    </location>
</feature>
<feature type="transmembrane region" description="Helical" evidence="1">
    <location>
        <begin position="136"/>
        <end position="157"/>
    </location>
</feature>